<dbReference type="STRING" id="717772.THIAE_05130"/>
<dbReference type="Proteomes" id="UP000005380">
    <property type="component" value="Chromosome"/>
</dbReference>
<gene>
    <name evidence="1" type="ORF">THIAE_05130</name>
</gene>
<evidence type="ECO:0000313" key="2">
    <source>
        <dbReference type="Proteomes" id="UP000005380"/>
    </source>
</evidence>
<accession>W0DZ43</accession>
<name>W0DZ43_9GAMM</name>
<proteinExistence type="predicted"/>
<sequence>MSELIVQCDLKAPQDDTLKVWEANEEVGNEVW</sequence>
<reference evidence="1 2" key="1">
    <citation type="submission" date="2013-12" db="EMBL/GenBank/DDBJ databases">
        <authorList>
            <consortium name="DOE Joint Genome Institute"/>
            <person name="Kappler U."/>
            <person name="Huntemann M."/>
            <person name="Han J."/>
            <person name="Chen A."/>
            <person name="Kyrpides N."/>
            <person name="Mavromatis K."/>
            <person name="Markowitz V."/>
            <person name="Palaniappan K."/>
            <person name="Ivanova N."/>
            <person name="Schaumberg A."/>
            <person name="Pati A."/>
            <person name="Liolios K."/>
            <person name="Nordberg H.P."/>
            <person name="Cantor M.N."/>
            <person name="Hua S.X."/>
            <person name="Woyke T."/>
        </authorList>
    </citation>
    <scope>NUCLEOTIDE SEQUENCE [LARGE SCALE GENOMIC DNA]</scope>
    <source>
        <strain evidence="2">AL2</strain>
    </source>
</reference>
<dbReference type="HOGENOM" id="CLU_3391878_0_0_6"/>
<evidence type="ECO:0000313" key="1">
    <source>
        <dbReference type="EMBL" id="AHF02249.1"/>
    </source>
</evidence>
<dbReference type="AlphaFoldDB" id="W0DZ43"/>
<keyword evidence="2" id="KW-1185">Reference proteome</keyword>
<organism evidence="1 2">
    <name type="scientific">Thiomicrospira aerophila AL3</name>
    <dbReference type="NCBI Taxonomy" id="717772"/>
    <lineage>
        <taxon>Bacteria</taxon>
        <taxon>Pseudomonadati</taxon>
        <taxon>Pseudomonadota</taxon>
        <taxon>Gammaproteobacteria</taxon>
        <taxon>Thiotrichales</taxon>
        <taxon>Piscirickettsiaceae</taxon>
        <taxon>Thiomicrospira</taxon>
    </lineage>
</organism>
<dbReference type="InParanoid" id="W0DZ43"/>
<protein>
    <submittedName>
        <fullName evidence="1">Uncharacterized protein</fullName>
    </submittedName>
</protein>
<dbReference type="KEGG" id="tao:THIAE_05130"/>
<dbReference type="EMBL" id="CP007030">
    <property type="protein sequence ID" value="AHF02249.1"/>
    <property type="molecule type" value="Genomic_DNA"/>
</dbReference>